<feature type="compositionally biased region" description="Low complexity" evidence="1">
    <location>
        <begin position="66"/>
        <end position="75"/>
    </location>
</feature>
<dbReference type="InterPro" id="IPR053178">
    <property type="entry name" value="Osmoadaptation_assoc"/>
</dbReference>
<proteinExistence type="predicted"/>
<sequence length="536" mass="58587">MTDKVTKPRKRIKKEANPSNSADASSASSNNNTSGVVTGRKDSANDSLSSTIPQHVAREQVQLSASTRRSSTSSVVREDPATSISHHQQLVLSPKLEPVIKRESSPTVISSPLHDAVVATQLHSNPPLLYQPSQADIYDQAFVAHFVALNKGVRTSTPDIPWLTHLPGAYADIKQPALKLSIRATSMAFYAKVRKDIPILVESYRWYNMSLHAQRRSLARFDSTTVPTDEDVLVPTILGLYEVYAGTTPTSVFQHLTAATKILEIRGPHNCSSGAAFPLFKGIRVSDAHKAAVLNQPSVFSTPEWMSLPFLLEPKNAHQALVDVLLLIPACIALCRRKCSLGSFFSGKLPLNIDLGPIRGRARELLLQLDHWSMKHPELCTAKPSEQITPLTKRGHTGKASPLSRPSPHPVLSDTFLALTASTYQATRLILMLLLQKVDETVGSTGSDTRTASSEALSSCSLLDDVKSCAESILEISEFFEKTHPVGFDFMRSVFPLVVVGILGPQEEYKTTARQTLDRWGEMRGVGGLCGAWIDI</sequence>
<dbReference type="RefSeq" id="XP_033378049.1">
    <property type="nucleotide sequence ID" value="XM_033523977.1"/>
</dbReference>
<name>A0A6A5X9W5_9PLEO</name>
<feature type="region of interest" description="Disordered" evidence="1">
    <location>
        <begin position="387"/>
        <end position="407"/>
    </location>
</feature>
<dbReference type="PANTHER" id="PTHR38111:SF2">
    <property type="entry name" value="FINGER DOMAIN PROTEIN, PUTATIVE (AFU_ORTHOLOGUE AFUA_1G01560)-RELATED"/>
    <property type="match status" value="1"/>
</dbReference>
<feature type="region of interest" description="Disordered" evidence="1">
    <location>
        <begin position="1"/>
        <end position="89"/>
    </location>
</feature>
<dbReference type="EMBL" id="ML978078">
    <property type="protein sequence ID" value="KAF2009710.1"/>
    <property type="molecule type" value="Genomic_DNA"/>
</dbReference>
<organism evidence="2 3">
    <name type="scientific">Aaosphaeria arxii CBS 175.79</name>
    <dbReference type="NCBI Taxonomy" id="1450172"/>
    <lineage>
        <taxon>Eukaryota</taxon>
        <taxon>Fungi</taxon>
        <taxon>Dikarya</taxon>
        <taxon>Ascomycota</taxon>
        <taxon>Pezizomycotina</taxon>
        <taxon>Dothideomycetes</taxon>
        <taxon>Pleosporomycetidae</taxon>
        <taxon>Pleosporales</taxon>
        <taxon>Pleosporales incertae sedis</taxon>
        <taxon>Aaosphaeria</taxon>
    </lineage>
</organism>
<protein>
    <submittedName>
        <fullName evidence="2">Uncharacterized protein</fullName>
    </submittedName>
</protein>
<dbReference type="OrthoDB" id="3525185at2759"/>
<evidence type="ECO:0000313" key="3">
    <source>
        <dbReference type="Proteomes" id="UP000799778"/>
    </source>
</evidence>
<dbReference type="AlphaFoldDB" id="A0A6A5X9W5"/>
<accession>A0A6A5X9W5</accession>
<evidence type="ECO:0000313" key="2">
    <source>
        <dbReference type="EMBL" id="KAF2009710.1"/>
    </source>
</evidence>
<reference evidence="2" key="1">
    <citation type="journal article" date="2020" name="Stud. Mycol.">
        <title>101 Dothideomycetes genomes: a test case for predicting lifestyles and emergence of pathogens.</title>
        <authorList>
            <person name="Haridas S."/>
            <person name="Albert R."/>
            <person name="Binder M."/>
            <person name="Bloem J."/>
            <person name="Labutti K."/>
            <person name="Salamov A."/>
            <person name="Andreopoulos B."/>
            <person name="Baker S."/>
            <person name="Barry K."/>
            <person name="Bills G."/>
            <person name="Bluhm B."/>
            <person name="Cannon C."/>
            <person name="Castanera R."/>
            <person name="Culley D."/>
            <person name="Daum C."/>
            <person name="Ezra D."/>
            <person name="Gonzalez J."/>
            <person name="Henrissat B."/>
            <person name="Kuo A."/>
            <person name="Liang C."/>
            <person name="Lipzen A."/>
            <person name="Lutzoni F."/>
            <person name="Magnuson J."/>
            <person name="Mondo S."/>
            <person name="Nolan M."/>
            <person name="Ohm R."/>
            <person name="Pangilinan J."/>
            <person name="Park H.-J."/>
            <person name="Ramirez L."/>
            <person name="Alfaro M."/>
            <person name="Sun H."/>
            <person name="Tritt A."/>
            <person name="Yoshinaga Y."/>
            <person name="Zwiers L.-H."/>
            <person name="Turgeon B."/>
            <person name="Goodwin S."/>
            <person name="Spatafora J."/>
            <person name="Crous P."/>
            <person name="Grigoriev I."/>
        </authorList>
    </citation>
    <scope>NUCLEOTIDE SEQUENCE</scope>
    <source>
        <strain evidence="2">CBS 175.79</strain>
    </source>
</reference>
<dbReference type="GeneID" id="54281374"/>
<gene>
    <name evidence="2" type="ORF">BU24DRAFT_357926</name>
</gene>
<evidence type="ECO:0000256" key="1">
    <source>
        <dbReference type="SAM" id="MobiDB-lite"/>
    </source>
</evidence>
<dbReference type="PANTHER" id="PTHR38111">
    <property type="entry name" value="ZN(2)-C6 FUNGAL-TYPE DOMAIN-CONTAINING PROTEIN-RELATED"/>
    <property type="match status" value="1"/>
</dbReference>
<keyword evidence="3" id="KW-1185">Reference proteome</keyword>
<feature type="compositionally biased region" description="Low complexity" evidence="1">
    <location>
        <begin position="17"/>
        <end position="34"/>
    </location>
</feature>
<dbReference type="Proteomes" id="UP000799778">
    <property type="component" value="Unassembled WGS sequence"/>
</dbReference>